<dbReference type="OrthoDB" id="9782842at2"/>
<dbReference type="Proteomes" id="UP000241639">
    <property type="component" value="Unassembled WGS sequence"/>
</dbReference>
<sequence>MSCKDMDRLIQLYLDQEIEETDLQRLWEHVQTCDSCRQSLREMIALVQTLEGIRSKREDSRIVRMNQLVKWMAVATSIVFIIVFSPPLQSHYQSESDIAGRSPEPIATHAAEELPVESAEMMVLATGSESLPIPENDYIRVIRPRDDEEGLEDDELQADTAWIYPSALPFVLQNQIDWHEQLKRLVFIGVPDSDTLHTLLAAVGFSPSIQEELEEPSFPTSVILTTGQNPQLETFTFPEKESSISHWFEKMATTPAIP</sequence>
<evidence type="ECO:0000256" key="1">
    <source>
        <dbReference type="ARBA" id="ARBA00024353"/>
    </source>
</evidence>
<dbReference type="RefSeq" id="WP_107727388.1">
    <property type="nucleotide sequence ID" value="NZ_PZZP01000001.1"/>
</dbReference>
<name>A0A2T4ZDK7_9BACL</name>
<evidence type="ECO:0000313" key="5">
    <source>
        <dbReference type="Proteomes" id="UP000241639"/>
    </source>
</evidence>
<dbReference type="InterPro" id="IPR027383">
    <property type="entry name" value="Znf_put"/>
</dbReference>
<keyword evidence="5" id="KW-1185">Reference proteome</keyword>
<dbReference type="InterPro" id="IPR041916">
    <property type="entry name" value="Anti_sigma_zinc_sf"/>
</dbReference>
<reference evidence="4 5" key="1">
    <citation type="submission" date="2018-04" db="EMBL/GenBank/DDBJ databases">
        <title>Genomic Encyclopedia of Archaeal and Bacterial Type Strains, Phase II (KMG-II): from individual species to whole genera.</title>
        <authorList>
            <person name="Goeker M."/>
        </authorList>
    </citation>
    <scope>NUCLEOTIDE SEQUENCE [LARGE SCALE GENOMIC DNA]</scope>
    <source>
        <strain evidence="4 5">DSM 45169</strain>
    </source>
</reference>
<gene>
    <name evidence="4" type="ORF">C8J48_2604</name>
</gene>
<evidence type="ECO:0000313" key="4">
    <source>
        <dbReference type="EMBL" id="PTM59965.1"/>
    </source>
</evidence>
<dbReference type="AlphaFoldDB" id="A0A2T4ZDK7"/>
<feature type="domain" description="Putative zinc-finger" evidence="3">
    <location>
        <begin position="3"/>
        <end position="37"/>
    </location>
</feature>
<dbReference type="EMBL" id="PZZP01000001">
    <property type="protein sequence ID" value="PTM59965.1"/>
    <property type="molecule type" value="Genomic_DNA"/>
</dbReference>
<evidence type="ECO:0000256" key="2">
    <source>
        <dbReference type="ARBA" id="ARBA00024438"/>
    </source>
</evidence>
<proteinExistence type="inferred from homology"/>
<dbReference type="Gene3D" id="1.10.10.1320">
    <property type="entry name" value="Anti-sigma factor, zinc-finger domain"/>
    <property type="match status" value="1"/>
</dbReference>
<accession>A0A2T4ZDK7</accession>
<comment type="similarity">
    <text evidence="1">Belongs to the zinc-associated anti-sigma factor (ZAS) superfamily. Anti-sigma-W factor family.</text>
</comment>
<protein>
    <recommendedName>
        <fullName evidence="2">Anti-sigma-W factor RsiW</fullName>
    </recommendedName>
</protein>
<comment type="caution">
    <text evidence="4">The sequence shown here is derived from an EMBL/GenBank/DDBJ whole genome shotgun (WGS) entry which is preliminary data.</text>
</comment>
<dbReference type="Pfam" id="PF13490">
    <property type="entry name" value="zf-HC2"/>
    <property type="match status" value="1"/>
</dbReference>
<evidence type="ECO:0000259" key="3">
    <source>
        <dbReference type="Pfam" id="PF13490"/>
    </source>
</evidence>
<organism evidence="4 5">
    <name type="scientific">Desmospora activa DSM 45169</name>
    <dbReference type="NCBI Taxonomy" id="1121389"/>
    <lineage>
        <taxon>Bacteria</taxon>
        <taxon>Bacillati</taxon>
        <taxon>Bacillota</taxon>
        <taxon>Bacilli</taxon>
        <taxon>Bacillales</taxon>
        <taxon>Thermoactinomycetaceae</taxon>
        <taxon>Desmospora</taxon>
    </lineage>
</organism>